<dbReference type="AlphaFoldDB" id="A0A554A2C1"/>
<name>A0A554A2C1_9BACI</name>
<gene>
    <name evidence="1" type="ORF">FN960_04800</name>
</gene>
<protein>
    <submittedName>
        <fullName evidence="1">Uncharacterized protein</fullName>
    </submittedName>
</protein>
<comment type="caution">
    <text evidence="1">The sequence shown here is derived from an EMBL/GenBank/DDBJ whole genome shotgun (WGS) entry which is preliminary data.</text>
</comment>
<sequence length="98" mass="10411">MGILVNWNGTVYLTTSAYSNVTSSNNIFNDRPAVTSDASNGGKIRVMIVNSKGAQVGGTKDISPGKSVKLEKIPWNSGTYTLKAKALNKSGTYRIGID</sequence>
<dbReference type="EMBL" id="VLXZ01000002">
    <property type="protein sequence ID" value="TSB47837.1"/>
    <property type="molecule type" value="Genomic_DNA"/>
</dbReference>
<proteinExistence type="predicted"/>
<reference evidence="1 2" key="1">
    <citation type="submission" date="2019-07" db="EMBL/GenBank/DDBJ databases">
        <authorList>
            <person name="Park Y.J."/>
            <person name="Jeong S.E."/>
            <person name="Jung H.S."/>
        </authorList>
    </citation>
    <scope>NUCLEOTIDE SEQUENCE [LARGE SCALE GENOMIC DNA]</scope>
    <source>
        <strain evidence="2">P16(2019)</strain>
    </source>
</reference>
<evidence type="ECO:0000313" key="2">
    <source>
        <dbReference type="Proteomes" id="UP000318521"/>
    </source>
</evidence>
<accession>A0A554A2C1</accession>
<keyword evidence="2" id="KW-1185">Reference proteome</keyword>
<dbReference type="Proteomes" id="UP000318521">
    <property type="component" value="Unassembled WGS sequence"/>
</dbReference>
<evidence type="ECO:0000313" key="1">
    <source>
        <dbReference type="EMBL" id="TSB47837.1"/>
    </source>
</evidence>
<dbReference type="OrthoDB" id="2339791at2"/>
<dbReference type="RefSeq" id="WP_143847438.1">
    <property type="nucleotide sequence ID" value="NZ_VLXZ01000002.1"/>
</dbReference>
<organism evidence="1 2">
    <name type="scientific">Alkalicoccobacillus porphyridii</name>
    <dbReference type="NCBI Taxonomy" id="2597270"/>
    <lineage>
        <taxon>Bacteria</taxon>
        <taxon>Bacillati</taxon>
        <taxon>Bacillota</taxon>
        <taxon>Bacilli</taxon>
        <taxon>Bacillales</taxon>
        <taxon>Bacillaceae</taxon>
        <taxon>Alkalicoccobacillus</taxon>
    </lineage>
</organism>